<evidence type="ECO:0000313" key="8">
    <source>
        <dbReference type="Proteomes" id="UP001530315"/>
    </source>
</evidence>
<dbReference type="SMART" id="SM00415">
    <property type="entry name" value="HSF"/>
    <property type="match status" value="1"/>
</dbReference>
<evidence type="ECO:0000256" key="5">
    <source>
        <dbReference type="SAM" id="MobiDB-lite"/>
    </source>
</evidence>
<evidence type="ECO:0000256" key="4">
    <source>
        <dbReference type="RuleBase" id="RU004020"/>
    </source>
</evidence>
<dbReference type="EMBL" id="JALLAZ020000452">
    <property type="protein sequence ID" value="KAL3794805.1"/>
    <property type="molecule type" value="Genomic_DNA"/>
</dbReference>
<feature type="compositionally biased region" description="Basic and acidic residues" evidence="5">
    <location>
        <begin position="32"/>
        <end position="48"/>
    </location>
</feature>
<evidence type="ECO:0000256" key="3">
    <source>
        <dbReference type="ARBA" id="ARBA00023242"/>
    </source>
</evidence>
<feature type="compositionally biased region" description="Basic and acidic residues" evidence="5">
    <location>
        <begin position="69"/>
        <end position="81"/>
    </location>
</feature>
<dbReference type="GO" id="GO:0003677">
    <property type="term" value="F:DNA binding"/>
    <property type="evidence" value="ECO:0007669"/>
    <property type="project" value="UniProtKB-KW"/>
</dbReference>
<dbReference type="InterPro" id="IPR036390">
    <property type="entry name" value="WH_DNA-bd_sf"/>
</dbReference>
<dbReference type="Gene3D" id="1.10.10.10">
    <property type="entry name" value="Winged helix-like DNA-binding domain superfamily/Winged helix DNA-binding domain"/>
    <property type="match status" value="1"/>
</dbReference>
<dbReference type="Proteomes" id="UP001530315">
    <property type="component" value="Unassembled WGS sequence"/>
</dbReference>
<evidence type="ECO:0000256" key="2">
    <source>
        <dbReference type="ARBA" id="ARBA00023125"/>
    </source>
</evidence>
<comment type="caution">
    <text evidence="7">The sequence shown here is derived from an EMBL/GenBank/DDBJ whole genome shotgun (WGS) entry which is preliminary data.</text>
</comment>
<dbReference type="PANTHER" id="PTHR10015:SF206">
    <property type="entry name" value="HSF-TYPE DNA-BINDING DOMAIN-CONTAINING PROTEIN"/>
    <property type="match status" value="1"/>
</dbReference>
<keyword evidence="8" id="KW-1185">Reference proteome</keyword>
<feature type="region of interest" description="Disordered" evidence="5">
    <location>
        <begin position="1"/>
        <end position="113"/>
    </location>
</feature>
<sequence>MENNLRSNSGEKSGGANYDSYRCRSDIANTGHDNETDSCKRGSSHSEIDDQGTLTSDDKTSPRASSSHDISDDTKSDECKHPSTQTASVDSDVSEQIPQRRVSVPNDEPSKAKPFSTQLYDMLNIETDAGSQAVQWLIDGRGFVIRNQMQFEQLLPKYFDTCIFQSFLRRLYRWGFKQTDKSTAGSGHYAFTHEVFRKDNNIHQNMKPLPRNKKAPQEIKQDGTSHNDTATLDFQESASLQSQGGGFANAEEFMASPSPLDHRRVANENISRLPPQLASAQNELMQLVNAIVATYSSSPVLLSSLHNDLTNSLRGIPLAQLNSMQQQVSFPSTFETHTASTASQEPIVSIVDGIIRFLIQRQSSFAQPEVAVQATNYIATTNPVQQQSTTPQLLSSAFQGYDNQTPHSFQPGNSLHFFRENPFLQTKAPALANNTDTITTATSSTNGTEDGNGGDTAASDTSFSTTRASSPDDNLAPPMNNRKRDRSPSPPASGF</sequence>
<evidence type="ECO:0000256" key="1">
    <source>
        <dbReference type="ARBA" id="ARBA00004123"/>
    </source>
</evidence>
<feature type="compositionally biased region" description="Low complexity" evidence="5">
    <location>
        <begin position="438"/>
        <end position="469"/>
    </location>
</feature>
<keyword evidence="3" id="KW-0539">Nucleus</keyword>
<keyword evidence="2" id="KW-0238">DNA-binding</keyword>
<dbReference type="AlphaFoldDB" id="A0ABD3Q9K3"/>
<feature type="region of interest" description="Disordered" evidence="5">
    <location>
        <begin position="438"/>
        <end position="495"/>
    </location>
</feature>
<accession>A0ABD3Q9K3</accession>
<comment type="similarity">
    <text evidence="4">Belongs to the HSF family.</text>
</comment>
<dbReference type="Pfam" id="PF00447">
    <property type="entry name" value="HSF_DNA-bind"/>
    <property type="match status" value="1"/>
</dbReference>
<comment type="subcellular location">
    <subcellularLocation>
        <location evidence="1">Nucleus</location>
    </subcellularLocation>
</comment>
<name>A0ABD3Q9K3_9STRA</name>
<feature type="compositionally biased region" description="Basic and acidic residues" evidence="5">
    <location>
        <begin position="215"/>
        <end position="225"/>
    </location>
</feature>
<protein>
    <recommendedName>
        <fullName evidence="6">HSF-type DNA-binding domain-containing protein</fullName>
    </recommendedName>
</protein>
<feature type="region of interest" description="Disordered" evidence="5">
    <location>
        <begin position="207"/>
        <end position="228"/>
    </location>
</feature>
<reference evidence="7 8" key="1">
    <citation type="submission" date="2024-10" db="EMBL/GenBank/DDBJ databases">
        <title>Updated reference genomes for cyclostephanoid diatoms.</title>
        <authorList>
            <person name="Roberts W.R."/>
            <person name="Alverson A.J."/>
        </authorList>
    </citation>
    <scope>NUCLEOTIDE SEQUENCE [LARGE SCALE GENOMIC DNA]</scope>
    <source>
        <strain evidence="7 8">AJA276-08</strain>
    </source>
</reference>
<dbReference type="GO" id="GO:0005634">
    <property type="term" value="C:nucleus"/>
    <property type="evidence" value="ECO:0007669"/>
    <property type="project" value="UniProtKB-SubCell"/>
</dbReference>
<dbReference type="InterPro" id="IPR000232">
    <property type="entry name" value="HSF_DNA-bd"/>
</dbReference>
<gene>
    <name evidence="7" type="ORF">ACHAW5_005226</name>
</gene>
<dbReference type="PANTHER" id="PTHR10015">
    <property type="entry name" value="HEAT SHOCK TRANSCRIPTION FACTOR"/>
    <property type="match status" value="1"/>
</dbReference>
<feature type="domain" description="HSF-type DNA-binding" evidence="6">
    <location>
        <begin position="111"/>
        <end position="205"/>
    </location>
</feature>
<proteinExistence type="inferred from homology"/>
<feature type="compositionally biased region" description="Polar residues" evidence="5">
    <location>
        <begin position="1"/>
        <end position="11"/>
    </location>
</feature>
<evidence type="ECO:0000259" key="6">
    <source>
        <dbReference type="SMART" id="SM00415"/>
    </source>
</evidence>
<dbReference type="InterPro" id="IPR036388">
    <property type="entry name" value="WH-like_DNA-bd_sf"/>
</dbReference>
<evidence type="ECO:0000313" key="7">
    <source>
        <dbReference type="EMBL" id="KAL3794805.1"/>
    </source>
</evidence>
<organism evidence="7 8">
    <name type="scientific">Stephanodiscus triporus</name>
    <dbReference type="NCBI Taxonomy" id="2934178"/>
    <lineage>
        <taxon>Eukaryota</taxon>
        <taxon>Sar</taxon>
        <taxon>Stramenopiles</taxon>
        <taxon>Ochrophyta</taxon>
        <taxon>Bacillariophyta</taxon>
        <taxon>Coscinodiscophyceae</taxon>
        <taxon>Thalassiosirophycidae</taxon>
        <taxon>Stephanodiscales</taxon>
        <taxon>Stephanodiscaceae</taxon>
        <taxon>Stephanodiscus</taxon>
    </lineage>
</organism>
<feature type="compositionally biased region" description="Polar residues" evidence="5">
    <location>
        <begin position="82"/>
        <end position="97"/>
    </location>
</feature>
<dbReference type="SUPFAM" id="SSF46785">
    <property type="entry name" value="Winged helix' DNA-binding domain"/>
    <property type="match status" value="1"/>
</dbReference>